<evidence type="ECO:0000313" key="1">
    <source>
        <dbReference type="EMBL" id="KAJ9656530.1"/>
    </source>
</evidence>
<gene>
    <name evidence="1" type="ORF">H2198_004879</name>
</gene>
<keyword evidence="2" id="KW-1185">Reference proteome</keyword>
<evidence type="ECO:0000313" key="2">
    <source>
        <dbReference type="Proteomes" id="UP001172386"/>
    </source>
</evidence>
<dbReference type="EMBL" id="JAPDRQ010000076">
    <property type="protein sequence ID" value="KAJ9656530.1"/>
    <property type="molecule type" value="Genomic_DNA"/>
</dbReference>
<sequence>MTIKVKRFGPEQLLSAPRRTPGIPSPDGKKFVFTQSVYSFESHSKTSEVIVYDFDSGEQNVLSNDAKASEPRWLGDGNQLVWLKDGENGNTSLIIADVDAPGKPYTAGNIAGPVSSLKVCKVGIGMVAIAVAGKANPDGSLHNPKDSPKSLTTAKVYDATFVRHWDSWTAKERNTIFTAILKKAPARVQGREGRYNLTGFTNALKGTALECPIPPFGGTDHFDIGHDGLAIVAKDPDLNPSTHTKCNAYWIPKEELMDMSDPKPQKIYLPGFEGAATSPVFAHDGTLAFLQMRTDGYESDKNEIIKVFFASRSTSSPESAPQFRFSATTLTPPARLQTENKFWSLSPSSIVWSPDARYIYASVEDTGAGTLWAVAVLLDNPVPPRQLTHKNYITEVIPIPNSSQLLMSSTSLVDNSIFSILDPKTSDTDTVTAGPASHIDISIVQQPSIMHNQFGLSPSQVSSLWWKGDNDHPIHALMTVPSSFDSKKKYPLAYLIHGGPQGAWNDQWSTRWNPALFAEQGYVVICPNPTGSTGYGQPFTDAIRNNWGGSPYIDLEKGFEHIESHLDFVDTSRAVALGASYGGYMMNWFQGHPLGRKFKALVCHDGVLSMTSGQLASEEVYFPNHDLGGPQWERHETYDKWDPARFTDKWETPMLIIHNELDYRLTIAEGLMAFNVLQGRGIESRFLTFSDEGHWVLREENALVWCLVVLNWCNKYVGLAEVKDRQGRNGDEFCRQGRRRVPSDK</sequence>
<proteinExistence type="predicted"/>
<accession>A0ACC3A798</accession>
<reference evidence="1" key="1">
    <citation type="submission" date="2022-10" db="EMBL/GenBank/DDBJ databases">
        <title>Culturing micro-colonial fungi from biological soil crusts in the Mojave desert and describing Neophaeococcomyces mojavensis, and introducing the new genera and species Taxawa tesnikishii.</title>
        <authorList>
            <person name="Kurbessoian T."/>
            <person name="Stajich J.E."/>
        </authorList>
    </citation>
    <scope>NUCLEOTIDE SEQUENCE</scope>
    <source>
        <strain evidence="1">JES_112</strain>
    </source>
</reference>
<organism evidence="1 2">
    <name type="scientific">Neophaeococcomyces mojaviensis</name>
    <dbReference type="NCBI Taxonomy" id="3383035"/>
    <lineage>
        <taxon>Eukaryota</taxon>
        <taxon>Fungi</taxon>
        <taxon>Dikarya</taxon>
        <taxon>Ascomycota</taxon>
        <taxon>Pezizomycotina</taxon>
        <taxon>Eurotiomycetes</taxon>
        <taxon>Chaetothyriomycetidae</taxon>
        <taxon>Chaetothyriales</taxon>
        <taxon>Chaetothyriales incertae sedis</taxon>
        <taxon>Neophaeococcomyces</taxon>
    </lineage>
</organism>
<comment type="caution">
    <text evidence="1">The sequence shown here is derived from an EMBL/GenBank/DDBJ whole genome shotgun (WGS) entry which is preliminary data.</text>
</comment>
<protein>
    <submittedName>
        <fullName evidence="1">Uncharacterized protein</fullName>
    </submittedName>
</protein>
<name>A0ACC3A798_9EURO</name>
<dbReference type="Proteomes" id="UP001172386">
    <property type="component" value="Unassembled WGS sequence"/>
</dbReference>